<feature type="compositionally biased region" description="Basic and acidic residues" evidence="1">
    <location>
        <begin position="479"/>
        <end position="490"/>
    </location>
</feature>
<feature type="transmembrane region" description="Helical" evidence="2">
    <location>
        <begin position="366"/>
        <end position="392"/>
    </location>
</feature>
<feature type="transmembrane region" description="Helical" evidence="2">
    <location>
        <begin position="258"/>
        <end position="281"/>
    </location>
</feature>
<protein>
    <recommendedName>
        <fullName evidence="5">Integral membrane protein</fullName>
    </recommendedName>
</protein>
<evidence type="ECO:0000256" key="1">
    <source>
        <dbReference type="SAM" id="MobiDB-lite"/>
    </source>
</evidence>
<name>A0A1I1ED03_9ACTN</name>
<feature type="transmembrane region" description="Helical" evidence="2">
    <location>
        <begin position="333"/>
        <end position="354"/>
    </location>
</feature>
<feature type="transmembrane region" description="Helical" evidence="2">
    <location>
        <begin position="137"/>
        <end position="157"/>
    </location>
</feature>
<feature type="transmembrane region" description="Helical" evidence="2">
    <location>
        <begin position="31"/>
        <end position="56"/>
    </location>
</feature>
<evidence type="ECO:0000313" key="3">
    <source>
        <dbReference type="EMBL" id="SFB84991.1"/>
    </source>
</evidence>
<organism evidence="3 4">
    <name type="scientific">Streptomyces aidingensis</name>
    <dbReference type="NCBI Taxonomy" id="910347"/>
    <lineage>
        <taxon>Bacteria</taxon>
        <taxon>Bacillati</taxon>
        <taxon>Actinomycetota</taxon>
        <taxon>Actinomycetes</taxon>
        <taxon>Kitasatosporales</taxon>
        <taxon>Streptomycetaceae</taxon>
        <taxon>Streptomyces</taxon>
    </lineage>
</organism>
<dbReference type="Pfam" id="PF19877">
    <property type="entry name" value="DUF6350"/>
    <property type="match status" value="2"/>
</dbReference>
<dbReference type="Proteomes" id="UP000199207">
    <property type="component" value="Unassembled WGS sequence"/>
</dbReference>
<dbReference type="STRING" id="910347.SAMN05421773_101252"/>
<feature type="region of interest" description="Disordered" evidence="1">
    <location>
        <begin position="458"/>
        <end position="490"/>
    </location>
</feature>
<keyword evidence="2" id="KW-1133">Transmembrane helix</keyword>
<feature type="transmembrane region" description="Helical" evidence="2">
    <location>
        <begin position="412"/>
        <end position="433"/>
    </location>
</feature>
<evidence type="ECO:0000256" key="2">
    <source>
        <dbReference type="SAM" id="Phobius"/>
    </source>
</evidence>
<dbReference type="InterPro" id="IPR045931">
    <property type="entry name" value="DUF6350"/>
</dbReference>
<keyword evidence="4" id="KW-1185">Reference proteome</keyword>
<evidence type="ECO:0008006" key="5">
    <source>
        <dbReference type="Google" id="ProtNLM"/>
    </source>
</evidence>
<evidence type="ECO:0000313" key="4">
    <source>
        <dbReference type="Proteomes" id="UP000199207"/>
    </source>
</evidence>
<feature type="transmembrane region" description="Helical" evidence="2">
    <location>
        <begin position="216"/>
        <end position="237"/>
    </location>
</feature>
<proteinExistence type="predicted"/>
<sequence length="490" mass="49543">MTRVSALLAALAERGRPPAGGRPRRLTWVGGAWMFEGLLAAGLGIGAVSAVVLLVWTTSPHPAEGPGTALRVALDLWLLGHGTELLRFDTPAGVPAPIGLTPLLLAAFCGWLLNRAVRVSVLPDDAPDARPGEGFRAALWISAGYCLAAAVAVAHTVPEGPIRPVPPSAALHLPLFALAITFATAWHHSGPPPLRGPLRRPTDALLRLQETGAPRIAAAALCAVCGTGALLAAVALARHHALAQTAFGNLTGDWSGRLAVLLLAGALAPNAAVWAACYGLGPGFALGTHALVAPLSASPPAAVAAAAAADGRALPAPAPAPAFPLLAAVPAEGLFAVALAVPASGVLIAAWFAARAAVPDRSARQAAAGPLATVVSVLLAAVLAGAGIVVLAALAGGPMGTGRLAVFGPDRWLSGLAVCAWIAVLGTPAALVLRAWRLRRPRLARTLGSAVPATLRRLKPRRRASGNTGRAEPGPPPPLDRRPDAMHPHA</sequence>
<dbReference type="AlphaFoldDB" id="A0A1I1ED03"/>
<keyword evidence="2" id="KW-0812">Transmembrane</keyword>
<dbReference type="EMBL" id="FOLM01000001">
    <property type="protein sequence ID" value="SFB84991.1"/>
    <property type="molecule type" value="Genomic_DNA"/>
</dbReference>
<reference evidence="3 4" key="1">
    <citation type="submission" date="2016-10" db="EMBL/GenBank/DDBJ databases">
        <authorList>
            <person name="de Groot N.N."/>
        </authorList>
    </citation>
    <scope>NUCLEOTIDE SEQUENCE [LARGE SCALE GENOMIC DNA]</scope>
    <source>
        <strain evidence="3 4">CGMCC 4.5739</strain>
    </source>
</reference>
<keyword evidence="2" id="KW-0472">Membrane</keyword>
<accession>A0A1I1ED03</accession>
<gene>
    <name evidence="3" type="ORF">SAMN05421773_101252</name>
</gene>
<feature type="transmembrane region" description="Helical" evidence="2">
    <location>
        <begin position="96"/>
        <end position="117"/>
    </location>
</feature>